<feature type="transmembrane region" description="Helical" evidence="3">
    <location>
        <begin position="78"/>
        <end position="99"/>
    </location>
</feature>
<evidence type="ECO:0000256" key="3">
    <source>
        <dbReference type="SAM" id="Phobius"/>
    </source>
</evidence>
<dbReference type="InterPro" id="IPR036291">
    <property type="entry name" value="NAD(P)-bd_dom_sf"/>
</dbReference>
<evidence type="ECO:0000256" key="1">
    <source>
        <dbReference type="ARBA" id="ARBA00010928"/>
    </source>
</evidence>
<accession>A0A8H4CT28</accession>
<dbReference type="Pfam" id="PF01408">
    <property type="entry name" value="GFO_IDH_MocA"/>
    <property type="match status" value="1"/>
</dbReference>
<evidence type="ECO:0000313" key="7">
    <source>
        <dbReference type="Proteomes" id="UP000613401"/>
    </source>
</evidence>
<feature type="domain" description="Gfo/Idh/MocA-like oxidoreductase C-terminal" evidence="5">
    <location>
        <begin position="643"/>
        <end position="866"/>
    </location>
</feature>
<comment type="caution">
    <text evidence="6">The sequence shown here is derived from an EMBL/GenBank/DDBJ whole genome shotgun (WGS) entry which is preliminary data.</text>
</comment>
<keyword evidence="2" id="KW-0560">Oxidoreductase</keyword>
<keyword evidence="7" id="KW-1185">Reference proteome</keyword>
<keyword evidence="3" id="KW-1133">Transmembrane helix</keyword>
<dbReference type="Gene3D" id="3.30.360.10">
    <property type="entry name" value="Dihydrodipicolinate Reductase, domain 2"/>
    <property type="match status" value="1"/>
</dbReference>
<sequence length="868" mass="99183">MDLSNSLLRNLATRNTFNQSQIHESVHGWVAAGRDRGSIDILWSSLLTIVLCVWVSTHPNALSPKDKWYHGLFDKVNLAMIGLLGPDFLFGLAVGQLSSARRSVKQFRKDEHLCNGKKWTYTQAFFVDMGGIFLKTPDFSDGFPIDAEQLHYLVKNNFVEFPDMDSMDIAERNSVDTLSRLITLWQALWFFVQEMDRISQGLPITALELTALSFTFAMVATFICWYPKPCIQYPRYIETKVRDGHQYTVGEIRNYARAHTHPRLPTSWHRTPMDDITPRVFRIDAYWCFYKRLGDWMHLHPYGRPITTELWDRFPSDLWRPMELLYYPLGGVFIVGFSASFMIGWNFHFPTSTEQLIWRIAAPYHMFFSLYGALHWLYEDQKWHRTQERMHAAGDVHGADPEAQLLARRQEDLERKDSRPSKRIVDRLRSLIQKQVNNSVGRDPSMAVPLLVIIPNILISALYALCRLYFYVEDFVSLREQPKGIYMTGNRFFPFIGDNCKAFKMSADKKYNVGIIGYGLSAKVFHIPFINLTPQFNLHSIVQRKPTASSSAPNGYPTLKHHTSLEPMLQDPEVDIINILTPPNTHFSFSKQALQAGKHVIVEKPFVPTVAEAEELIQIAKENNRLICVYQNRRWDSDFLTVKKMVDDGVFGRVYEFDTHFDRYRAEKPGSWKGELGMAGGGGALYDLGSHLIDQAYHLFGLPETVYGKLINQREGKFDPEDPDSVHAQLAYKNGLIVSVRIGVMSVESIQPRFWVRGTKASFHKTALDPQEDQLKAGKKPNEPGFGVEDPINGGRLLIVKEGGKIEERTKLTVEPKTYLKLFEAFAKAVETGKDEDVPVPASEARDVLRIIEAVKESAKTGSEVRLS</sequence>
<feature type="domain" description="Gfo/Idh/MocA-like oxidoreductase N-terminal" evidence="4">
    <location>
        <begin position="512"/>
        <end position="629"/>
    </location>
</feature>
<dbReference type="PANTHER" id="PTHR43708:SF5">
    <property type="entry name" value="CONSERVED EXPRESSED OXIDOREDUCTASE (EUROFUNG)-RELATED"/>
    <property type="match status" value="1"/>
</dbReference>
<dbReference type="Proteomes" id="UP000613401">
    <property type="component" value="Unassembled WGS sequence"/>
</dbReference>
<feature type="transmembrane region" description="Helical" evidence="3">
    <location>
        <begin position="357"/>
        <end position="378"/>
    </location>
</feature>
<protein>
    <submittedName>
        <fullName evidence="6">Putative oxidoreductase</fullName>
    </submittedName>
</protein>
<evidence type="ECO:0000256" key="2">
    <source>
        <dbReference type="ARBA" id="ARBA00023002"/>
    </source>
</evidence>
<reference evidence="6" key="2">
    <citation type="submission" date="2020-03" db="EMBL/GenBank/DDBJ databases">
        <authorList>
            <person name="Fu F.-F."/>
            <person name="Chen J."/>
        </authorList>
    </citation>
    <scope>NUCLEOTIDE SEQUENCE</scope>
    <source>
        <strain evidence="6">Lc1</strain>
    </source>
</reference>
<dbReference type="EMBL" id="WVTB01000016">
    <property type="protein sequence ID" value="KAF3809558.1"/>
    <property type="molecule type" value="Genomic_DNA"/>
</dbReference>
<dbReference type="GeneID" id="69019960"/>
<evidence type="ECO:0000313" key="6">
    <source>
        <dbReference type="EMBL" id="KAF3809558.1"/>
    </source>
</evidence>
<gene>
    <name evidence="6" type="ORF">GCG54_00012842</name>
</gene>
<evidence type="ECO:0000259" key="4">
    <source>
        <dbReference type="Pfam" id="PF01408"/>
    </source>
</evidence>
<dbReference type="InterPro" id="IPR004104">
    <property type="entry name" value="Gfo/Idh/MocA-like_OxRdtase_C"/>
</dbReference>
<dbReference type="RefSeq" id="XP_045268717.1">
    <property type="nucleotide sequence ID" value="XM_045412711.1"/>
</dbReference>
<dbReference type="SUPFAM" id="SSF51735">
    <property type="entry name" value="NAD(P)-binding Rossmann-fold domains"/>
    <property type="match status" value="1"/>
</dbReference>
<organism evidence="6 7">
    <name type="scientific">Colletotrichum gloeosporioides</name>
    <name type="common">Anthracnose fungus</name>
    <name type="synonym">Glomerella cingulata</name>
    <dbReference type="NCBI Taxonomy" id="474922"/>
    <lineage>
        <taxon>Eukaryota</taxon>
        <taxon>Fungi</taxon>
        <taxon>Dikarya</taxon>
        <taxon>Ascomycota</taxon>
        <taxon>Pezizomycotina</taxon>
        <taxon>Sordariomycetes</taxon>
        <taxon>Hypocreomycetidae</taxon>
        <taxon>Glomerellales</taxon>
        <taxon>Glomerellaceae</taxon>
        <taxon>Colletotrichum</taxon>
        <taxon>Colletotrichum gloeosporioides species complex</taxon>
    </lineage>
</organism>
<feature type="transmembrane region" description="Helical" evidence="3">
    <location>
        <begin position="204"/>
        <end position="226"/>
    </location>
</feature>
<dbReference type="PANTHER" id="PTHR43708">
    <property type="entry name" value="CONSERVED EXPRESSED OXIDOREDUCTASE (EUROFUNG)"/>
    <property type="match status" value="1"/>
</dbReference>
<feature type="transmembrane region" description="Helical" evidence="3">
    <location>
        <begin position="41"/>
        <end position="58"/>
    </location>
</feature>
<dbReference type="GO" id="GO:0000166">
    <property type="term" value="F:nucleotide binding"/>
    <property type="evidence" value="ECO:0007669"/>
    <property type="project" value="InterPro"/>
</dbReference>
<dbReference type="InterPro" id="IPR000683">
    <property type="entry name" value="Gfo/Idh/MocA-like_OxRdtase_N"/>
</dbReference>
<dbReference type="SUPFAM" id="SSF55347">
    <property type="entry name" value="Glyceraldehyde-3-phosphate dehydrogenase-like, C-terminal domain"/>
    <property type="match status" value="1"/>
</dbReference>
<name>A0A8H4CT28_COLGL</name>
<dbReference type="Gene3D" id="3.40.50.720">
    <property type="entry name" value="NAD(P)-binding Rossmann-like Domain"/>
    <property type="match status" value="1"/>
</dbReference>
<dbReference type="GO" id="GO:0016491">
    <property type="term" value="F:oxidoreductase activity"/>
    <property type="evidence" value="ECO:0007669"/>
    <property type="project" value="UniProtKB-KW"/>
</dbReference>
<proteinExistence type="inferred from homology"/>
<keyword evidence="3" id="KW-0472">Membrane</keyword>
<comment type="similarity">
    <text evidence="1">Belongs to the Gfo/Idh/MocA family.</text>
</comment>
<keyword evidence="3" id="KW-0812">Transmembrane</keyword>
<reference evidence="6" key="1">
    <citation type="journal article" date="2020" name="Phytopathology">
        <title>Genome sequence and comparative analysis of Colletotrichum gloeosporioides isolated from Liriodendron leaves.</title>
        <authorList>
            <person name="Fu F.F."/>
            <person name="Hao Z."/>
            <person name="Wang P."/>
            <person name="Lu Y."/>
            <person name="Xue L.J."/>
            <person name="Wei G."/>
            <person name="Tian Y."/>
            <person name="Baishi H."/>
            <person name="Xu H."/>
            <person name="Shi J."/>
            <person name="Cheng T."/>
            <person name="Wang G."/>
            <person name="Yi Y."/>
            <person name="Chen J."/>
        </authorList>
    </citation>
    <scope>NUCLEOTIDE SEQUENCE</scope>
    <source>
        <strain evidence="6">Lc1</strain>
    </source>
</reference>
<dbReference type="InterPro" id="IPR051317">
    <property type="entry name" value="Gfo/Idh/MocA_oxidoreduct"/>
</dbReference>
<evidence type="ECO:0000259" key="5">
    <source>
        <dbReference type="Pfam" id="PF02894"/>
    </source>
</evidence>
<feature type="transmembrane region" description="Helical" evidence="3">
    <location>
        <begin position="448"/>
        <end position="472"/>
    </location>
</feature>
<dbReference type="AlphaFoldDB" id="A0A8H4CT28"/>
<feature type="transmembrane region" description="Helical" evidence="3">
    <location>
        <begin position="324"/>
        <end position="345"/>
    </location>
</feature>
<dbReference type="Pfam" id="PF02894">
    <property type="entry name" value="GFO_IDH_MocA_C"/>
    <property type="match status" value="1"/>
</dbReference>